<keyword evidence="19" id="KW-0594">Phospholipid biosynthesis</keyword>
<evidence type="ECO:0000256" key="6">
    <source>
        <dbReference type="ARBA" id="ARBA00022475"/>
    </source>
</evidence>
<dbReference type="Gene3D" id="1.10.287.3610">
    <property type="match status" value="1"/>
</dbReference>
<keyword evidence="20 21" id="KW-1208">Phospholipid metabolism</keyword>
<feature type="transmembrane region" description="Helical" evidence="21">
    <location>
        <begin position="95"/>
        <end position="119"/>
    </location>
</feature>
<dbReference type="EC" id="2.7.1.107" evidence="4 21"/>
<evidence type="ECO:0000256" key="10">
    <source>
        <dbReference type="ARBA" id="ARBA00022692"/>
    </source>
</evidence>
<keyword evidence="16 21" id="KW-1133">Transmembrane helix</keyword>
<proteinExistence type="inferred from homology"/>
<evidence type="ECO:0000256" key="18">
    <source>
        <dbReference type="ARBA" id="ARBA00023136"/>
    </source>
</evidence>
<dbReference type="InterPro" id="IPR036945">
    <property type="entry name" value="DAGK_sf"/>
</dbReference>
<dbReference type="CDD" id="cd14264">
    <property type="entry name" value="DAGK_IM"/>
    <property type="match status" value="1"/>
</dbReference>
<dbReference type="InterPro" id="IPR033718">
    <property type="entry name" value="DAGK_prok"/>
</dbReference>
<keyword evidence="14 21" id="KW-0067">ATP-binding</keyword>
<evidence type="ECO:0000256" key="2">
    <source>
        <dbReference type="ARBA" id="ARBA00004429"/>
    </source>
</evidence>
<evidence type="ECO:0000256" key="13">
    <source>
        <dbReference type="ARBA" id="ARBA00022777"/>
    </source>
</evidence>
<keyword evidence="15" id="KW-0460">Magnesium</keyword>
<comment type="catalytic activity">
    <reaction evidence="21">
        <text>a 1,2-diacyl-sn-glycerol + ATP = a 1,2-diacyl-sn-glycero-3-phosphate + ADP + H(+)</text>
        <dbReference type="Rhea" id="RHEA:10272"/>
        <dbReference type="ChEBI" id="CHEBI:15378"/>
        <dbReference type="ChEBI" id="CHEBI:17815"/>
        <dbReference type="ChEBI" id="CHEBI:30616"/>
        <dbReference type="ChEBI" id="CHEBI:58608"/>
        <dbReference type="ChEBI" id="CHEBI:456216"/>
        <dbReference type="EC" id="2.7.1.107"/>
    </reaction>
</comment>
<protein>
    <recommendedName>
        <fullName evidence="5 21">Diacylglycerol kinase</fullName>
        <ecNumber evidence="4 21">2.7.1.107</ecNumber>
    </recommendedName>
</protein>
<evidence type="ECO:0000313" key="22">
    <source>
        <dbReference type="EMBL" id="BDY11883.1"/>
    </source>
</evidence>
<evidence type="ECO:0000256" key="19">
    <source>
        <dbReference type="ARBA" id="ARBA00023209"/>
    </source>
</evidence>
<evidence type="ECO:0000256" key="21">
    <source>
        <dbReference type="RuleBase" id="RU363065"/>
    </source>
</evidence>
<evidence type="ECO:0000256" key="7">
    <source>
        <dbReference type="ARBA" id="ARBA00022516"/>
    </source>
</evidence>
<keyword evidence="9 21" id="KW-0808">Transferase</keyword>
<organism evidence="22 23">
    <name type="scientific">Hydrogenimonas cancrithermarum</name>
    <dbReference type="NCBI Taxonomy" id="2993563"/>
    <lineage>
        <taxon>Bacteria</taxon>
        <taxon>Pseudomonadati</taxon>
        <taxon>Campylobacterota</taxon>
        <taxon>Epsilonproteobacteria</taxon>
        <taxon>Campylobacterales</taxon>
        <taxon>Hydrogenimonadaceae</taxon>
        <taxon>Hydrogenimonas</taxon>
    </lineage>
</organism>
<dbReference type="Proteomes" id="UP001321445">
    <property type="component" value="Chromosome"/>
</dbReference>
<keyword evidence="17 21" id="KW-0443">Lipid metabolism</keyword>
<evidence type="ECO:0000256" key="12">
    <source>
        <dbReference type="ARBA" id="ARBA00022741"/>
    </source>
</evidence>
<evidence type="ECO:0000256" key="5">
    <source>
        <dbReference type="ARBA" id="ARBA00017575"/>
    </source>
</evidence>
<name>A0ABN6WSF1_9BACT</name>
<evidence type="ECO:0000256" key="20">
    <source>
        <dbReference type="ARBA" id="ARBA00023264"/>
    </source>
</evidence>
<comment type="function">
    <text evidence="21">Catalyzes the ATP-dependent phosphorylation of sn-l,2-diacylglycerol (DAG) to phosphatidic acid. Involved in the recycling of diacylglycerol produced as a by-product during membrane-derived oligosaccharide (MDO) biosynthesis.</text>
</comment>
<keyword evidence="6" id="KW-1003">Cell membrane</keyword>
<evidence type="ECO:0000256" key="17">
    <source>
        <dbReference type="ARBA" id="ARBA00023098"/>
    </source>
</evidence>
<evidence type="ECO:0000256" key="11">
    <source>
        <dbReference type="ARBA" id="ARBA00022723"/>
    </source>
</evidence>
<dbReference type="PANTHER" id="PTHR34299">
    <property type="entry name" value="DIACYLGLYCEROL KINASE"/>
    <property type="match status" value="1"/>
</dbReference>
<keyword evidence="7" id="KW-0444">Lipid biosynthesis</keyword>
<dbReference type="EMBL" id="AP027370">
    <property type="protein sequence ID" value="BDY11883.1"/>
    <property type="molecule type" value="Genomic_DNA"/>
</dbReference>
<keyword evidence="23" id="KW-1185">Reference proteome</keyword>
<reference evidence="22 23" key="1">
    <citation type="submission" date="2023-03" db="EMBL/GenBank/DDBJ databases">
        <title>Description of Hydrogenimonas sp. ISO32.</title>
        <authorList>
            <person name="Mino S."/>
            <person name="Fukazawa S."/>
            <person name="Sawabe T."/>
        </authorList>
    </citation>
    <scope>NUCLEOTIDE SEQUENCE [LARGE SCALE GENOMIC DNA]</scope>
    <source>
        <strain evidence="22 23">ISO32</strain>
    </source>
</reference>
<comment type="caution">
    <text evidence="21">Lacks conserved residue(s) required for the propagation of feature annotation.</text>
</comment>
<evidence type="ECO:0000256" key="16">
    <source>
        <dbReference type="ARBA" id="ARBA00022989"/>
    </source>
</evidence>
<keyword evidence="18 21" id="KW-0472">Membrane</keyword>
<keyword evidence="12 21" id="KW-0547">Nucleotide-binding</keyword>
<comment type="subcellular location">
    <subcellularLocation>
        <location evidence="2">Cell inner membrane</location>
        <topology evidence="2">Multi-pass membrane protein</topology>
    </subcellularLocation>
</comment>
<feature type="transmembrane region" description="Helical" evidence="21">
    <location>
        <begin position="32"/>
        <end position="49"/>
    </location>
</feature>
<dbReference type="RefSeq" id="WP_286337097.1">
    <property type="nucleotide sequence ID" value="NZ_AP027370.1"/>
</dbReference>
<evidence type="ECO:0000256" key="1">
    <source>
        <dbReference type="ARBA" id="ARBA00001946"/>
    </source>
</evidence>
<evidence type="ECO:0000256" key="15">
    <source>
        <dbReference type="ARBA" id="ARBA00022842"/>
    </source>
</evidence>
<keyword evidence="13 21" id="KW-0418">Kinase</keyword>
<keyword evidence="10 21" id="KW-0812">Transmembrane</keyword>
<evidence type="ECO:0000256" key="4">
    <source>
        <dbReference type="ARBA" id="ARBA00012133"/>
    </source>
</evidence>
<evidence type="ECO:0000313" key="23">
    <source>
        <dbReference type="Proteomes" id="UP001321445"/>
    </source>
</evidence>
<keyword evidence="11" id="KW-0479">Metal-binding</keyword>
<dbReference type="InterPro" id="IPR000829">
    <property type="entry name" value="DAGK"/>
</dbReference>
<comment type="cofactor">
    <cofactor evidence="1">
        <name>Mg(2+)</name>
        <dbReference type="ChEBI" id="CHEBI:18420"/>
    </cofactor>
</comment>
<dbReference type="PANTHER" id="PTHR34299:SF1">
    <property type="entry name" value="DIACYLGLYCEROL KINASE"/>
    <property type="match status" value="1"/>
</dbReference>
<dbReference type="Pfam" id="PF01219">
    <property type="entry name" value="DAGK_prokar"/>
    <property type="match status" value="1"/>
</dbReference>
<accession>A0ABN6WSF1</accession>
<comment type="similarity">
    <text evidence="3 21">Belongs to the bacterial diacylglycerol kinase family.</text>
</comment>
<gene>
    <name evidence="22" type="ORF">HCR_01950</name>
</gene>
<evidence type="ECO:0000256" key="3">
    <source>
        <dbReference type="ARBA" id="ARBA00005967"/>
    </source>
</evidence>
<evidence type="ECO:0000256" key="8">
    <source>
        <dbReference type="ARBA" id="ARBA00022519"/>
    </source>
</evidence>
<evidence type="ECO:0000256" key="14">
    <source>
        <dbReference type="ARBA" id="ARBA00022840"/>
    </source>
</evidence>
<sequence length="121" mass="13681">MRNQPKYHLWKNAGYAVEGFFEVFKHETSFKIEVYLSLAVWIGLLFVPMPLIAKAILGLSMLFVLIAELANSAIERTVDLVTKEQHTLAKHAKDAGATMVLFTVIFTAIVWIVTLYSVYFA</sequence>
<keyword evidence="8" id="KW-0997">Cell inner membrane</keyword>
<evidence type="ECO:0000256" key="9">
    <source>
        <dbReference type="ARBA" id="ARBA00022679"/>
    </source>
</evidence>